<dbReference type="InterPro" id="IPR038770">
    <property type="entry name" value="Na+/solute_symporter_sf"/>
</dbReference>
<dbReference type="Pfam" id="PF03547">
    <property type="entry name" value="Mem_trans"/>
    <property type="match status" value="2"/>
</dbReference>
<evidence type="ECO:0000256" key="2">
    <source>
        <dbReference type="ARBA" id="ARBA00010145"/>
    </source>
</evidence>
<feature type="transmembrane region" description="Helical" evidence="8">
    <location>
        <begin position="255"/>
        <end position="275"/>
    </location>
</feature>
<comment type="similarity">
    <text evidence="2">Belongs to the auxin efflux carrier (TC 2.A.69) family.</text>
</comment>
<dbReference type="GO" id="GO:0055085">
    <property type="term" value="P:transmembrane transport"/>
    <property type="evidence" value="ECO:0007669"/>
    <property type="project" value="InterPro"/>
</dbReference>
<feature type="transmembrane region" description="Helical" evidence="8">
    <location>
        <begin position="191"/>
        <end position="212"/>
    </location>
</feature>
<dbReference type="Proteomes" id="UP000294194">
    <property type="component" value="Unassembled WGS sequence"/>
</dbReference>
<evidence type="ECO:0000256" key="7">
    <source>
        <dbReference type="ARBA" id="ARBA00023136"/>
    </source>
</evidence>
<keyword evidence="6 8" id="KW-1133">Transmembrane helix</keyword>
<keyword evidence="5 8" id="KW-0812">Transmembrane</keyword>
<feature type="transmembrane region" description="Helical" evidence="8">
    <location>
        <begin position="287"/>
        <end position="307"/>
    </location>
</feature>
<dbReference type="RefSeq" id="WP_130982179.1">
    <property type="nucleotide sequence ID" value="NZ_SISG01000001.1"/>
</dbReference>
<feature type="transmembrane region" description="Helical" evidence="8">
    <location>
        <begin position="94"/>
        <end position="117"/>
    </location>
</feature>
<keyword evidence="7 8" id="KW-0472">Membrane</keyword>
<comment type="caution">
    <text evidence="9">The sequence shown here is derived from an EMBL/GenBank/DDBJ whole genome shotgun (WGS) entry which is preliminary data.</text>
</comment>
<feature type="transmembrane region" description="Helical" evidence="8">
    <location>
        <begin position="59"/>
        <end position="87"/>
    </location>
</feature>
<keyword evidence="10" id="KW-1185">Reference proteome</keyword>
<dbReference type="Gene3D" id="1.20.1530.20">
    <property type="match status" value="1"/>
</dbReference>
<evidence type="ECO:0000313" key="10">
    <source>
        <dbReference type="Proteomes" id="UP000294194"/>
    </source>
</evidence>
<reference evidence="10" key="1">
    <citation type="submission" date="2019-02" db="EMBL/GenBank/DDBJ databases">
        <title>Glaciihabitans arcticus sp. nov., a psychrotolerant bacterium isolated from polar soil.</title>
        <authorList>
            <person name="Dahal R.H."/>
        </authorList>
    </citation>
    <scope>NUCLEOTIDE SEQUENCE [LARGE SCALE GENOMIC DNA]</scope>
    <source>
        <strain evidence="10">RP-3-7</strain>
    </source>
</reference>
<name>A0A4Q9H061_9MICO</name>
<dbReference type="GO" id="GO:0005886">
    <property type="term" value="C:plasma membrane"/>
    <property type="evidence" value="ECO:0007669"/>
    <property type="project" value="UniProtKB-SubCell"/>
</dbReference>
<feature type="transmembrane region" description="Helical" evidence="8">
    <location>
        <begin position="224"/>
        <end position="243"/>
    </location>
</feature>
<dbReference type="PANTHER" id="PTHR36838">
    <property type="entry name" value="AUXIN EFFLUX CARRIER FAMILY PROTEIN"/>
    <property type="match status" value="1"/>
</dbReference>
<dbReference type="AlphaFoldDB" id="A0A4Q9H061"/>
<dbReference type="EMBL" id="SISG01000001">
    <property type="protein sequence ID" value="TBN58070.1"/>
    <property type="molecule type" value="Genomic_DNA"/>
</dbReference>
<sequence>MQGVLIGFAIIGTVILIGYLTGRSGVLGDTAPHVISRFTFFVLSPCLLFTVLADSDVHVLFSSMLAVSSIAAVLACLLFLGIALLVFRRSLPEAVIGALSAGYVNANNIGIPVAVYVLGDPAWSAPVILFQLLVLAPIALTVLDVSTNGRGGPIWRILLKPFTNPLIIGSALGALVAIAQLEIPAEIMEPFRIVGAAAVPLVLINFGMSLHGQRPLAPGSDRRDVLLATAIKLAVMPLIAWLFGRFVFGMDGEQLFVVVVLAALPTAQNIFVYAQRYNHGQVVSRDVILLTTVGAVPILVGVAALLAV</sequence>
<evidence type="ECO:0000256" key="1">
    <source>
        <dbReference type="ARBA" id="ARBA00004651"/>
    </source>
</evidence>
<dbReference type="PANTHER" id="PTHR36838:SF3">
    <property type="entry name" value="TRANSPORTER AUXIN EFFLUX CARRIER EC FAMILY"/>
    <property type="match status" value="1"/>
</dbReference>
<evidence type="ECO:0000256" key="3">
    <source>
        <dbReference type="ARBA" id="ARBA00022448"/>
    </source>
</evidence>
<dbReference type="InterPro" id="IPR004776">
    <property type="entry name" value="Mem_transp_PIN-like"/>
</dbReference>
<evidence type="ECO:0000256" key="6">
    <source>
        <dbReference type="ARBA" id="ARBA00022989"/>
    </source>
</evidence>
<evidence type="ECO:0000256" key="8">
    <source>
        <dbReference type="SAM" id="Phobius"/>
    </source>
</evidence>
<feature type="transmembrane region" description="Helical" evidence="8">
    <location>
        <begin position="123"/>
        <end position="145"/>
    </location>
</feature>
<comment type="subcellular location">
    <subcellularLocation>
        <location evidence="1">Cell membrane</location>
        <topology evidence="1">Multi-pass membrane protein</topology>
    </subcellularLocation>
</comment>
<evidence type="ECO:0000256" key="4">
    <source>
        <dbReference type="ARBA" id="ARBA00022475"/>
    </source>
</evidence>
<feature type="transmembrane region" description="Helical" evidence="8">
    <location>
        <begin position="6"/>
        <end position="22"/>
    </location>
</feature>
<keyword evidence="4" id="KW-1003">Cell membrane</keyword>
<organism evidence="9 10">
    <name type="scientific">Glaciihabitans arcticus</name>
    <dbReference type="NCBI Taxonomy" id="2668039"/>
    <lineage>
        <taxon>Bacteria</taxon>
        <taxon>Bacillati</taxon>
        <taxon>Actinomycetota</taxon>
        <taxon>Actinomycetes</taxon>
        <taxon>Micrococcales</taxon>
        <taxon>Microbacteriaceae</taxon>
        <taxon>Glaciihabitans</taxon>
    </lineage>
</organism>
<feature type="transmembrane region" description="Helical" evidence="8">
    <location>
        <begin position="157"/>
        <end position="179"/>
    </location>
</feature>
<feature type="transmembrane region" description="Helical" evidence="8">
    <location>
        <begin position="34"/>
        <end position="53"/>
    </location>
</feature>
<keyword evidence="3" id="KW-0813">Transport</keyword>
<gene>
    <name evidence="9" type="ORF">EYE40_12070</name>
</gene>
<protein>
    <submittedName>
        <fullName evidence="9">AEC family transporter</fullName>
    </submittedName>
</protein>
<accession>A0A4Q9H061</accession>
<evidence type="ECO:0000313" key="9">
    <source>
        <dbReference type="EMBL" id="TBN58070.1"/>
    </source>
</evidence>
<proteinExistence type="inferred from homology"/>
<evidence type="ECO:0000256" key="5">
    <source>
        <dbReference type="ARBA" id="ARBA00022692"/>
    </source>
</evidence>